<dbReference type="EMBL" id="JACLAW010000011">
    <property type="protein sequence ID" value="MBC2666737.1"/>
    <property type="molecule type" value="Genomic_DNA"/>
</dbReference>
<dbReference type="GO" id="GO:0005829">
    <property type="term" value="C:cytosol"/>
    <property type="evidence" value="ECO:0007669"/>
    <property type="project" value="TreeGrafter"/>
</dbReference>
<protein>
    <submittedName>
        <fullName evidence="7">2-hydroxyacid dehydrogenase</fullName>
    </submittedName>
</protein>
<feature type="domain" description="D-isomer specific 2-hydroxyacid dehydrogenase NAD-binding" evidence="6">
    <location>
        <begin position="108"/>
        <end position="281"/>
    </location>
</feature>
<evidence type="ECO:0000259" key="5">
    <source>
        <dbReference type="Pfam" id="PF00389"/>
    </source>
</evidence>
<keyword evidence="8" id="KW-1185">Reference proteome</keyword>
<dbReference type="Gene3D" id="3.40.50.720">
    <property type="entry name" value="NAD(P)-binding Rossmann-like Domain"/>
    <property type="match status" value="2"/>
</dbReference>
<gene>
    <name evidence="7" type="ORF">H7F51_14545</name>
</gene>
<sequence>MKPNILLLEPLVAEIERELEARYTVHRAFDPASRRALPAPVAQTIRGIVTGGGTGADNDLVDTLAGLEIIAISGIGLDAVDLDRARSRGVRVTTTPDLLTDDVADLAIGLLIAAARGLCAGDRYVRDGAWLRREALPLANTVSRKKIGIFGLGRVGRAIAQRATGFGMDIGYHDLGAMADVPYTFMADLVEMARWCDFFVVASAGGAGSRGIVNAEVLQAIGPYGCLINVARGSIVDEPALVEALTSGRLGGAGLDVFADEPNVPSELIGLGSVVLQPHRASATIETRVAMGRLLIANLDAHFAGEQLLTAVL</sequence>
<dbReference type="InterPro" id="IPR029752">
    <property type="entry name" value="D-isomer_DH_CS1"/>
</dbReference>
<dbReference type="SUPFAM" id="SSF52283">
    <property type="entry name" value="Formate/glycerate dehydrogenase catalytic domain-like"/>
    <property type="match status" value="1"/>
</dbReference>
<dbReference type="InterPro" id="IPR006139">
    <property type="entry name" value="D-isomer_2_OHA_DH_cat_dom"/>
</dbReference>
<dbReference type="InterPro" id="IPR050223">
    <property type="entry name" value="D-isomer_2-hydroxyacid_DH"/>
</dbReference>
<evidence type="ECO:0000259" key="6">
    <source>
        <dbReference type="Pfam" id="PF02826"/>
    </source>
</evidence>
<evidence type="ECO:0000256" key="3">
    <source>
        <dbReference type="ARBA" id="ARBA00023027"/>
    </source>
</evidence>
<dbReference type="PANTHER" id="PTHR10996">
    <property type="entry name" value="2-HYDROXYACID DEHYDROGENASE-RELATED"/>
    <property type="match status" value="1"/>
</dbReference>
<dbReference type="PANTHER" id="PTHR10996:SF178">
    <property type="entry name" value="2-HYDROXYACID DEHYDROGENASE YGL185C-RELATED"/>
    <property type="match status" value="1"/>
</dbReference>
<keyword evidence="3" id="KW-0520">NAD</keyword>
<comment type="similarity">
    <text evidence="4">Belongs to the D-isomer specific 2-hydroxyacid dehydrogenase family.</text>
</comment>
<dbReference type="CDD" id="cd12156">
    <property type="entry name" value="HPPR"/>
    <property type="match status" value="1"/>
</dbReference>
<dbReference type="RefSeq" id="WP_185665027.1">
    <property type="nucleotide sequence ID" value="NZ_JACLAW010000011.1"/>
</dbReference>
<dbReference type="Proteomes" id="UP000566813">
    <property type="component" value="Unassembled WGS sequence"/>
</dbReference>
<dbReference type="FunFam" id="3.40.50.720:FF:000213">
    <property type="entry name" value="Putative 2-hydroxyacid dehydrogenase"/>
    <property type="match status" value="1"/>
</dbReference>
<name>A0A7X1FUN8_9SPHN</name>
<evidence type="ECO:0000256" key="2">
    <source>
        <dbReference type="ARBA" id="ARBA00023002"/>
    </source>
</evidence>
<dbReference type="GO" id="GO:0051287">
    <property type="term" value="F:NAD binding"/>
    <property type="evidence" value="ECO:0007669"/>
    <property type="project" value="InterPro"/>
</dbReference>
<reference evidence="7 8" key="1">
    <citation type="submission" date="2020-08" db="EMBL/GenBank/DDBJ databases">
        <title>The genome sequence of type strain Novosphingobium flavum NBRC 111647.</title>
        <authorList>
            <person name="Liu Y."/>
        </authorList>
    </citation>
    <scope>NUCLEOTIDE SEQUENCE [LARGE SCALE GENOMIC DNA]</scope>
    <source>
        <strain evidence="7 8">NBRC 111647</strain>
    </source>
</reference>
<feature type="domain" description="D-isomer specific 2-hydroxyacid dehydrogenase catalytic" evidence="5">
    <location>
        <begin position="6"/>
        <end position="312"/>
    </location>
</feature>
<dbReference type="InterPro" id="IPR006140">
    <property type="entry name" value="D-isomer_DH_NAD-bd"/>
</dbReference>
<evidence type="ECO:0000313" key="8">
    <source>
        <dbReference type="Proteomes" id="UP000566813"/>
    </source>
</evidence>
<proteinExistence type="inferred from homology"/>
<dbReference type="Pfam" id="PF02826">
    <property type="entry name" value="2-Hacid_dh_C"/>
    <property type="match status" value="1"/>
</dbReference>
<dbReference type="InterPro" id="IPR036291">
    <property type="entry name" value="NAD(P)-bd_dom_sf"/>
</dbReference>
<organism evidence="7 8">
    <name type="scientific">Novosphingobium flavum</name>
    <dbReference type="NCBI Taxonomy" id="1778672"/>
    <lineage>
        <taxon>Bacteria</taxon>
        <taxon>Pseudomonadati</taxon>
        <taxon>Pseudomonadota</taxon>
        <taxon>Alphaproteobacteria</taxon>
        <taxon>Sphingomonadales</taxon>
        <taxon>Sphingomonadaceae</taxon>
        <taxon>Novosphingobium</taxon>
    </lineage>
</organism>
<evidence type="ECO:0000256" key="4">
    <source>
        <dbReference type="RuleBase" id="RU003719"/>
    </source>
</evidence>
<evidence type="ECO:0000256" key="1">
    <source>
        <dbReference type="ARBA" id="ARBA00022857"/>
    </source>
</evidence>
<dbReference type="GO" id="GO:0016618">
    <property type="term" value="F:hydroxypyruvate reductase [NAD(P)H] activity"/>
    <property type="evidence" value="ECO:0007669"/>
    <property type="project" value="TreeGrafter"/>
</dbReference>
<accession>A0A7X1FUN8</accession>
<dbReference type="AlphaFoldDB" id="A0A7X1FUN8"/>
<dbReference type="SUPFAM" id="SSF51735">
    <property type="entry name" value="NAD(P)-binding Rossmann-fold domains"/>
    <property type="match status" value="1"/>
</dbReference>
<comment type="caution">
    <text evidence="7">The sequence shown here is derived from an EMBL/GenBank/DDBJ whole genome shotgun (WGS) entry which is preliminary data.</text>
</comment>
<dbReference type="GO" id="GO:0030267">
    <property type="term" value="F:glyoxylate reductase (NADPH) activity"/>
    <property type="evidence" value="ECO:0007669"/>
    <property type="project" value="TreeGrafter"/>
</dbReference>
<evidence type="ECO:0000313" key="7">
    <source>
        <dbReference type="EMBL" id="MBC2666737.1"/>
    </source>
</evidence>
<keyword evidence="1" id="KW-0521">NADP</keyword>
<dbReference type="Pfam" id="PF00389">
    <property type="entry name" value="2-Hacid_dh"/>
    <property type="match status" value="1"/>
</dbReference>
<dbReference type="PROSITE" id="PS00065">
    <property type="entry name" value="D_2_HYDROXYACID_DH_1"/>
    <property type="match status" value="1"/>
</dbReference>
<keyword evidence="2 4" id="KW-0560">Oxidoreductase</keyword>